<feature type="transmembrane region" description="Helical" evidence="8">
    <location>
        <begin position="108"/>
        <end position="128"/>
    </location>
</feature>
<dbReference type="CDD" id="cd06853">
    <property type="entry name" value="GT_WecA_like"/>
    <property type="match status" value="1"/>
</dbReference>
<evidence type="ECO:0000256" key="6">
    <source>
        <dbReference type="ARBA" id="ARBA00023136"/>
    </source>
</evidence>
<feature type="transmembrane region" description="Helical" evidence="8">
    <location>
        <begin position="313"/>
        <end position="335"/>
    </location>
</feature>
<protein>
    <submittedName>
        <fullName evidence="9">Undecaprenyl-phosphate alpha-N-acetylglucosaminyl 1-phosphate transferase</fullName>
    </submittedName>
</protein>
<dbReference type="GO" id="GO:0071555">
    <property type="term" value="P:cell wall organization"/>
    <property type="evidence" value="ECO:0007669"/>
    <property type="project" value="TreeGrafter"/>
</dbReference>
<dbReference type="OrthoDB" id="9783652at2"/>
<keyword evidence="2" id="KW-1003">Cell membrane</keyword>
<evidence type="ECO:0000256" key="7">
    <source>
        <dbReference type="PIRSR" id="PIRSR600715-1"/>
    </source>
</evidence>
<gene>
    <name evidence="9" type="ORF">BW730_06650</name>
</gene>
<feature type="transmembrane region" description="Helical" evidence="8">
    <location>
        <begin position="140"/>
        <end position="159"/>
    </location>
</feature>
<keyword evidence="6 8" id="KW-0472">Membrane</keyword>
<evidence type="ECO:0000256" key="5">
    <source>
        <dbReference type="ARBA" id="ARBA00022989"/>
    </source>
</evidence>
<feature type="transmembrane region" description="Helical" evidence="8">
    <location>
        <begin position="47"/>
        <end position="67"/>
    </location>
</feature>
<evidence type="ECO:0000256" key="4">
    <source>
        <dbReference type="ARBA" id="ARBA00022692"/>
    </source>
</evidence>
<keyword evidence="5 8" id="KW-1133">Transmembrane helix</keyword>
<dbReference type="InterPro" id="IPR000715">
    <property type="entry name" value="Glycosyl_transferase_4"/>
</dbReference>
<organism evidence="9 10">
    <name type="scientific">Tessaracoccus aquimaris</name>
    <dbReference type="NCBI Taxonomy" id="1332264"/>
    <lineage>
        <taxon>Bacteria</taxon>
        <taxon>Bacillati</taxon>
        <taxon>Actinomycetota</taxon>
        <taxon>Actinomycetes</taxon>
        <taxon>Propionibacteriales</taxon>
        <taxon>Propionibacteriaceae</taxon>
        <taxon>Tessaracoccus</taxon>
    </lineage>
</organism>
<sequence length="382" mass="40560">MREYLLVLLIAAGATYVLAGLCRNLAVRTGIMAPVRARDVHTHPIPYLGGVAMLGGLAVAFTVALQMPFLGKYALVAHDASAVLWAGLIITIVGVLDDKYDLNPIVKLGGQTLAAGVAVMQGVRLFWIPLPNRIIALDDATNIVLTVLVILVCVNAVNFVDGLDGLAAGVVAIGSGAFFSYTYVLAYQHGLERATTASLITVATCGIAVGFLFHNWHPAKMFMGDSGAMLLGLLMAMSAISYTGQFDSSALPQQSSDFLPTLLPILLPVAALALPLVDLVTAWVRRAWNGQHPFSADKQHLHHRLLARGHSHWGAVLLMYGWTAVVAVGLVVMALSPASASIWILAAALVILLVLTLWPVRTAPPHIGGEESDVVDQVPNHE</sequence>
<evidence type="ECO:0000313" key="10">
    <source>
        <dbReference type="Proteomes" id="UP000188145"/>
    </source>
</evidence>
<dbReference type="Proteomes" id="UP000188145">
    <property type="component" value="Chromosome"/>
</dbReference>
<keyword evidence="10" id="KW-1185">Reference proteome</keyword>
<name>A0A1Q2CME2_9ACTN</name>
<feature type="transmembrane region" description="Helical" evidence="8">
    <location>
        <begin position="6"/>
        <end position="26"/>
    </location>
</feature>
<feature type="transmembrane region" description="Helical" evidence="8">
    <location>
        <begin position="166"/>
        <end position="184"/>
    </location>
</feature>
<dbReference type="GO" id="GO:0016780">
    <property type="term" value="F:phosphotransferase activity, for other substituted phosphate groups"/>
    <property type="evidence" value="ECO:0007669"/>
    <property type="project" value="InterPro"/>
</dbReference>
<evidence type="ECO:0000256" key="8">
    <source>
        <dbReference type="SAM" id="Phobius"/>
    </source>
</evidence>
<dbReference type="GO" id="GO:0009103">
    <property type="term" value="P:lipopolysaccharide biosynthetic process"/>
    <property type="evidence" value="ECO:0007669"/>
    <property type="project" value="TreeGrafter"/>
</dbReference>
<dbReference type="STRING" id="1332264.BW730_06650"/>
<dbReference type="GO" id="GO:0046872">
    <property type="term" value="F:metal ion binding"/>
    <property type="evidence" value="ECO:0007669"/>
    <property type="project" value="UniProtKB-KW"/>
</dbReference>
<feature type="binding site" evidence="7">
    <location>
        <position position="225"/>
    </location>
    <ligand>
        <name>Mg(2+)</name>
        <dbReference type="ChEBI" id="CHEBI:18420"/>
    </ligand>
</feature>
<comment type="subcellular location">
    <subcellularLocation>
        <location evidence="1">Cell membrane</location>
        <topology evidence="1">Multi-pass membrane protein</topology>
    </subcellularLocation>
</comment>
<evidence type="ECO:0000256" key="2">
    <source>
        <dbReference type="ARBA" id="ARBA00022475"/>
    </source>
</evidence>
<dbReference type="EMBL" id="CP019606">
    <property type="protein sequence ID" value="AQP47230.1"/>
    <property type="molecule type" value="Genomic_DNA"/>
</dbReference>
<dbReference type="RefSeq" id="WP_077685561.1">
    <property type="nucleotide sequence ID" value="NZ_CP019606.1"/>
</dbReference>
<comment type="cofactor">
    <cofactor evidence="7">
        <name>Mg(2+)</name>
        <dbReference type="ChEBI" id="CHEBI:18420"/>
    </cofactor>
</comment>
<feature type="transmembrane region" description="Helical" evidence="8">
    <location>
        <begin position="196"/>
        <end position="216"/>
    </location>
</feature>
<dbReference type="PANTHER" id="PTHR22926">
    <property type="entry name" value="PHOSPHO-N-ACETYLMURAMOYL-PENTAPEPTIDE-TRANSFERASE"/>
    <property type="match status" value="1"/>
</dbReference>
<accession>A0A1Q2CME2</accession>
<feature type="transmembrane region" description="Helical" evidence="8">
    <location>
        <begin position="341"/>
        <end position="360"/>
    </location>
</feature>
<feature type="binding site" evidence="7">
    <location>
        <position position="158"/>
    </location>
    <ligand>
        <name>Mg(2+)</name>
        <dbReference type="ChEBI" id="CHEBI:18420"/>
    </ligand>
</feature>
<dbReference type="Pfam" id="PF00953">
    <property type="entry name" value="Glycos_transf_4"/>
    <property type="match status" value="1"/>
</dbReference>
<dbReference type="AlphaFoldDB" id="A0A1Q2CME2"/>
<proteinExistence type="predicted"/>
<keyword evidence="7" id="KW-0460">Magnesium</keyword>
<feature type="transmembrane region" description="Helical" evidence="8">
    <location>
        <begin position="228"/>
        <end position="245"/>
    </location>
</feature>
<keyword evidence="3 9" id="KW-0808">Transferase</keyword>
<evidence type="ECO:0000256" key="3">
    <source>
        <dbReference type="ARBA" id="ARBA00022679"/>
    </source>
</evidence>
<keyword evidence="7" id="KW-0479">Metal-binding</keyword>
<feature type="transmembrane region" description="Helical" evidence="8">
    <location>
        <begin position="265"/>
        <end position="284"/>
    </location>
</feature>
<dbReference type="KEGG" id="tes:BW730_06650"/>
<reference evidence="10" key="1">
    <citation type="submission" date="2017-02" db="EMBL/GenBank/DDBJ databases">
        <title>Tessaracoccus aquaemaris sp. nov., isolated from the intestine of a Korean rockfish, Sebastes schlegelii, in a marine aquaculture pond.</title>
        <authorList>
            <person name="Tak E.J."/>
            <person name="Bae J.-W."/>
        </authorList>
    </citation>
    <scope>NUCLEOTIDE SEQUENCE [LARGE SCALE GENOMIC DNA]</scope>
    <source>
        <strain evidence="10">NSG39</strain>
    </source>
</reference>
<dbReference type="GO" id="GO:0044038">
    <property type="term" value="P:cell wall macromolecule biosynthetic process"/>
    <property type="evidence" value="ECO:0007669"/>
    <property type="project" value="TreeGrafter"/>
</dbReference>
<dbReference type="PANTHER" id="PTHR22926:SF3">
    <property type="entry name" value="UNDECAPRENYL-PHOSPHATE ALPHA-N-ACETYLGLUCOSAMINYL 1-PHOSPHATE TRANSFERASE"/>
    <property type="match status" value="1"/>
</dbReference>
<keyword evidence="4 8" id="KW-0812">Transmembrane</keyword>
<dbReference type="GO" id="GO:0005886">
    <property type="term" value="C:plasma membrane"/>
    <property type="evidence" value="ECO:0007669"/>
    <property type="project" value="UniProtKB-SubCell"/>
</dbReference>
<evidence type="ECO:0000256" key="1">
    <source>
        <dbReference type="ARBA" id="ARBA00004651"/>
    </source>
</evidence>
<feature type="transmembrane region" description="Helical" evidence="8">
    <location>
        <begin position="73"/>
        <end position="96"/>
    </location>
</feature>
<evidence type="ECO:0000313" key="9">
    <source>
        <dbReference type="EMBL" id="AQP47230.1"/>
    </source>
</evidence>